<organism evidence="1 2">
    <name type="scientific">Schistosoma rodhaini</name>
    <dbReference type="NCBI Taxonomy" id="6188"/>
    <lineage>
        <taxon>Eukaryota</taxon>
        <taxon>Metazoa</taxon>
        <taxon>Spiralia</taxon>
        <taxon>Lophotrochozoa</taxon>
        <taxon>Platyhelminthes</taxon>
        <taxon>Trematoda</taxon>
        <taxon>Digenea</taxon>
        <taxon>Strigeidida</taxon>
        <taxon>Schistosomatoidea</taxon>
        <taxon>Schistosomatidae</taxon>
        <taxon>Schistosoma</taxon>
    </lineage>
</organism>
<reference evidence="2" key="2">
    <citation type="submission" date="2023-11" db="UniProtKB">
        <authorList>
            <consortium name="WormBaseParasite"/>
        </authorList>
    </citation>
    <scope>IDENTIFICATION</scope>
</reference>
<evidence type="ECO:0000313" key="1">
    <source>
        <dbReference type="Proteomes" id="UP000050792"/>
    </source>
</evidence>
<dbReference type="WBParaSite" id="SRDH1_2680.1">
    <property type="protein sequence ID" value="SRDH1_2680.1"/>
    <property type="gene ID" value="SRDH1_2680"/>
</dbReference>
<sequence>MVINLNVRVFITKLTKLNGVLKDEKCVHDIHKIIRNCSLIVEYKQLIILLNYSTFQYVLILHSSKAQEVNQHRTNTSHF</sequence>
<name>A0AA85EVM0_9TREM</name>
<protein>
    <submittedName>
        <fullName evidence="2">Uncharacterized protein</fullName>
    </submittedName>
</protein>
<accession>A0AA85EVM0</accession>
<reference evidence="1" key="1">
    <citation type="submission" date="2022-06" db="EMBL/GenBank/DDBJ databases">
        <authorList>
            <person name="Berger JAMES D."/>
            <person name="Berger JAMES D."/>
        </authorList>
    </citation>
    <scope>NUCLEOTIDE SEQUENCE [LARGE SCALE GENOMIC DNA]</scope>
</reference>
<dbReference type="Proteomes" id="UP000050792">
    <property type="component" value="Unassembled WGS sequence"/>
</dbReference>
<proteinExistence type="predicted"/>
<dbReference type="AlphaFoldDB" id="A0AA85EVM0"/>
<evidence type="ECO:0000313" key="2">
    <source>
        <dbReference type="WBParaSite" id="SRDH1_2680.1"/>
    </source>
</evidence>
<keyword evidence="1" id="KW-1185">Reference proteome</keyword>